<name>A0A9D5C3B9_9LILI</name>
<dbReference type="AlphaFoldDB" id="A0A9D5C3B9"/>
<protein>
    <submittedName>
        <fullName evidence="1">Uncharacterized protein</fullName>
    </submittedName>
</protein>
<organism evidence="1 2">
    <name type="scientific">Dioscorea zingiberensis</name>
    <dbReference type="NCBI Taxonomy" id="325984"/>
    <lineage>
        <taxon>Eukaryota</taxon>
        <taxon>Viridiplantae</taxon>
        <taxon>Streptophyta</taxon>
        <taxon>Embryophyta</taxon>
        <taxon>Tracheophyta</taxon>
        <taxon>Spermatophyta</taxon>
        <taxon>Magnoliopsida</taxon>
        <taxon>Liliopsida</taxon>
        <taxon>Dioscoreales</taxon>
        <taxon>Dioscoreaceae</taxon>
        <taxon>Dioscorea</taxon>
    </lineage>
</organism>
<comment type="caution">
    <text evidence="1">The sequence shown here is derived from an EMBL/GenBank/DDBJ whole genome shotgun (WGS) entry which is preliminary data.</text>
</comment>
<evidence type="ECO:0000313" key="2">
    <source>
        <dbReference type="Proteomes" id="UP001085076"/>
    </source>
</evidence>
<keyword evidence="2" id="KW-1185">Reference proteome</keyword>
<dbReference type="Proteomes" id="UP001085076">
    <property type="component" value="Miscellaneous, Linkage group lg08"/>
</dbReference>
<accession>A0A9D5C3B9</accession>
<evidence type="ECO:0000313" key="1">
    <source>
        <dbReference type="EMBL" id="KAJ0965902.1"/>
    </source>
</evidence>
<dbReference type="EMBL" id="JAGGNH010000008">
    <property type="protein sequence ID" value="KAJ0965902.1"/>
    <property type="molecule type" value="Genomic_DNA"/>
</dbReference>
<reference evidence="1" key="1">
    <citation type="submission" date="2021-03" db="EMBL/GenBank/DDBJ databases">
        <authorList>
            <person name="Li Z."/>
            <person name="Yang C."/>
        </authorList>
    </citation>
    <scope>NUCLEOTIDE SEQUENCE</scope>
    <source>
        <strain evidence="1">Dzin_1.0</strain>
        <tissue evidence="1">Leaf</tissue>
    </source>
</reference>
<reference evidence="1" key="2">
    <citation type="journal article" date="2022" name="Hortic Res">
        <title>The genome of Dioscorea zingiberensis sheds light on the biosynthesis, origin and evolution of the medicinally important diosgenin saponins.</title>
        <authorList>
            <person name="Li Y."/>
            <person name="Tan C."/>
            <person name="Li Z."/>
            <person name="Guo J."/>
            <person name="Li S."/>
            <person name="Chen X."/>
            <person name="Wang C."/>
            <person name="Dai X."/>
            <person name="Yang H."/>
            <person name="Song W."/>
            <person name="Hou L."/>
            <person name="Xu J."/>
            <person name="Tong Z."/>
            <person name="Xu A."/>
            <person name="Yuan X."/>
            <person name="Wang W."/>
            <person name="Yang Q."/>
            <person name="Chen L."/>
            <person name="Sun Z."/>
            <person name="Wang K."/>
            <person name="Pan B."/>
            <person name="Chen J."/>
            <person name="Bao Y."/>
            <person name="Liu F."/>
            <person name="Qi X."/>
            <person name="Gang D.R."/>
            <person name="Wen J."/>
            <person name="Li J."/>
        </authorList>
    </citation>
    <scope>NUCLEOTIDE SEQUENCE</scope>
    <source>
        <strain evidence="1">Dzin_1.0</strain>
    </source>
</reference>
<proteinExistence type="predicted"/>
<gene>
    <name evidence="1" type="ORF">J5N97_027040</name>
</gene>
<sequence length="232" mass="26028">MVVLVMELRKSPEHGTNESMTCVWKIKATQEENDTSDKAGKANSWSGWGPRDTTSTWRENLSYARVVKEGGSNFINLALTMPHQPSKESSDEGEWTKVYFKRRCARTVPRALNGWSSDMNFNIVRCPSSRHQQGPFRYVLLLCLAEYTELHNEDDVYGEMAVAVILEAGYGEMTEVAILEEGSGSLQPFLNGLHEIMTEAMLEAGYGDSRLSTVKGKLHEMKAVILEEDSLN</sequence>